<sequence>MDNFPPEEIAYQTAHISEDRSVLVIAVSLVFLGVVILSLILRITARRVGNSKLALDDYLSIGATVALIGVTISACYGTFSAARTLCLYINKDQATLAMSVCYPWSIALAKLSVLSLFARIFTMSNRTIQIGVYFFTVYTILWWISLIFLVFFQCRPFSSNWGIPSQCHVSFATSVSTGVLNAISDIGILALPQPAIWKLQLSLSKKLALSLVFLTGGL</sequence>
<accession>A0ACB6Q9R1</accession>
<dbReference type="EMBL" id="MU003560">
    <property type="protein sequence ID" value="KAF2462875.1"/>
    <property type="molecule type" value="Genomic_DNA"/>
</dbReference>
<dbReference type="Proteomes" id="UP000799755">
    <property type="component" value="Unassembled WGS sequence"/>
</dbReference>
<comment type="caution">
    <text evidence="1">The sequence shown here is derived from an EMBL/GenBank/DDBJ whole genome shotgun (WGS) entry which is preliminary data.</text>
</comment>
<evidence type="ECO:0000313" key="2">
    <source>
        <dbReference type="Proteomes" id="UP000799755"/>
    </source>
</evidence>
<proteinExistence type="predicted"/>
<gene>
    <name evidence="1" type="ORF">BDR25DRAFT_385439</name>
</gene>
<evidence type="ECO:0000313" key="1">
    <source>
        <dbReference type="EMBL" id="KAF2462875.1"/>
    </source>
</evidence>
<keyword evidence="2" id="KW-1185">Reference proteome</keyword>
<name>A0ACB6Q9R1_9PLEO</name>
<protein>
    <submittedName>
        <fullName evidence="1">Uncharacterized protein</fullName>
    </submittedName>
</protein>
<reference evidence="1" key="1">
    <citation type="journal article" date="2020" name="Stud. Mycol.">
        <title>101 Dothideomycetes genomes: a test case for predicting lifestyles and emergence of pathogens.</title>
        <authorList>
            <person name="Haridas S."/>
            <person name="Albert R."/>
            <person name="Binder M."/>
            <person name="Bloem J."/>
            <person name="Labutti K."/>
            <person name="Salamov A."/>
            <person name="Andreopoulos B."/>
            <person name="Baker S."/>
            <person name="Barry K."/>
            <person name="Bills G."/>
            <person name="Bluhm B."/>
            <person name="Cannon C."/>
            <person name="Castanera R."/>
            <person name="Culley D."/>
            <person name="Daum C."/>
            <person name="Ezra D."/>
            <person name="Gonzalez J."/>
            <person name="Henrissat B."/>
            <person name="Kuo A."/>
            <person name="Liang C."/>
            <person name="Lipzen A."/>
            <person name="Lutzoni F."/>
            <person name="Magnuson J."/>
            <person name="Mondo S."/>
            <person name="Nolan M."/>
            <person name="Ohm R."/>
            <person name="Pangilinan J."/>
            <person name="Park H.-J."/>
            <person name="Ramirez L."/>
            <person name="Alfaro M."/>
            <person name="Sun H."/>
            <person name="Tritt A."/>
            <person name="Yoshinaga Y."/>
            <person name="Zwiers L.-H."/>
            <person name="Turgeon B."/>
            <person name="Goodwin S."/>
            <person name="Spatafora J."/>
            <person name="Crous P."/>
            <person name="Grigoriev I."/>
        </authorList>
    </citation>
    <scope>NUCLEOTIDE SEQUENCE</scope>
    <source>
        <strain evidence="1">ATCC 200398</strain>
    </source>
</reference>
<organism evidence="1 2">
    <name type="scientific">Lindgomyces ingoldianus</name>
    <dbReference type="NCBI Taxonomy" id="673940"/>
    <lineage>
        <taxon>Eukaryota</taxon>
        <taxon>Fungi</taxon>
        <taxon>Dikarya</taxon>
        <taxon>Ascomycota</taxon>
        <taxon>Pezizomycotina</taxon>
        <taxon>Dothideomycetes</taxon>
        <taxon>Pleosporomycetidae</taxon>
        <taxon>Pleosporales</taxon>
        <taxon>Lindgomycetaceae</taxon>
        <taxon>Lindgomyces</taxon>
    </lineage>
</organism>